<dbReference type="NCBIfam" id="TIGR02490">
    <property type="entry name" value="flgF"/>
    <property type="match status" value="1"/>
</dbReference>
<keyword evidence="10" id="KW-0969">Cilium</keyword>
<evidence type="ECO:0000256" key="5">
    <source>
        <dbReference type="ARBA" id="ARBA00040228"/>
    </source>
</evidence>
<dbReference type="NCBIfam" id="NF009280">
    <property type="entry name" value="PRK12640.1"/>
    <property type="match status" value="1"/>
</dbReference>
<keyword evidence="3 6" id="KW-0975">Bacterial flagellum</keyword>
<dbReference type="InterPro" id="IPR020013">
    <property type="entry name" value="Flagellar_FlgE/F/G"/>
</dbReference>
<feature type="domain" description="Flagellar basal-body/hook protein C-terminal" evidence="8">
    <location>
        <begin position="203"/>
        <end position="247"/>
    </location>
</feature>
<evidence type="ECO:0000313" key="11">
    <source>
        <dbReference type="Proteomes" id="UP000295150"/>
    </source>
</evidence>
<reference evidence="10 11" key="1">
    <citation type="submission" date="2019-03" db="EMBL/GenBank/DDBJ databases">
        <title>Freshwater and sediment microbial communities from various areas in North America, analyzing microbe dynamics in response to fracking.</title>
        <authorList>
            <person name="Lamendella R."/>
        </authorList>
    </citation>
    <scope>NUCLEOTIDE SEQUENCE [LARGE SCALE GENOMIC DNA]</scope>
    <source>
        <strain evidence="10 11">1_TX</strain>
    </source>
</reference>
<dbReference type="InterPro" id="IPR012836">
    <property type="entry name" value="FlgF"/>
</dbReference>
<proteinExistence type="inferred from homology"/>
<keyword evidence="10" id="KW-0282">Flagellum</keyword>
<dbReference type="InterPro" id="IPR010930">
    <property type="entry name" value="Flg_bb/hook_C_dom"/>
</dbReference>
<dbReference type="AlphaFoldDB" id="A0A4R6I5K3"/>
<name>A0A4R6I5K3_9GAMM</name>
<dbReference type="RefSeq" id="WP_133481354.1">
    <property type="nucleotide sequence ID" value="NZ_SNWH01000001.1"/>
</dbReference>
<dbReference type="NCBIfam" id="TIGR03506">
    <property type="entry name" value="FlgEFG_subfam"/>
    <property type="match status" value="1"/>
</dbReference>
<dbReference type="SUPFAM" id="SSF117143">
    <property type="entry name" value="Flagellar hook protein flgE"/>
    <property type="match status" value="1"/>
</dbReference>
<comment type="subcellular location">
    <subcellularLocation>
        <location evidence="1 6">Bacterial flagellum basal body</location>
    </subcellularLocation>
</comment>
<comment type="subunit">
    <text evidence="4 6">The basal body constitutes a major portion of the flagellar organelle and consists of five rings (E,L,P,S, and M) mounted on a central rod. The rod consists of about 26 subunits of FlgG in the distal portion, and FlgB, FlgC and FlgF are thought to build up the proximal portion of the rod with about 6 subunits each.</text>
</comment>
<evidence type="ECO:0000256" key="4">
    <source>
        <dbReference type="ARBA" id="ARBA00038560"/>
    </source>
</evidence>
<dbReference type="Pfam" id="PF00460">
    <property type="entry name" value="Flg_bb_rod"/>
    <property type="match status" value="1"/>
</dbReference>
<feature type="domain" description="Flagellar basal body rod protein N-terminal" evidence="7">
    <location>
        <begin position="5"/>
        <end position="35"/>
    </location>
</feature>
<protein>
    <recommendedName>
        <fullName evidence="5 6">Flagellar basal-body rod protein FlgF</fullName>
    </recommendedName>
</protein>
<evidence type="ECO:0000256" key="6">
    <source>
        <dbReference type="RuleBase" id="RU362116"/>
    </source>
</evidence>
<keyword evidence="10" id="KW-0966">Cell projection</keyword>
<evidence type="ECO:0000313" key="10">
    <source>
        <dbReference type="EMBL" id="TDO16774.1"/>
    </source>
</evidence>
<evidence type="ECO:0000259" key="7">
    <source>
        <dbReference type="Pfam" id="PF00460"/>
    </source>
</evidence>
<dbReference type="GO" id="GO:0071978">
    <property type="term" value="P:bacterial-type flagellum-dependent swarming motility"/>
    <property type="evidence" value="ECO:0007669"/>
    <property type="project" value="TreeGrafter"/>
</dbReference>
<sequence>MDRILYTAMSGARQSMEQQTVVSHNLANLDTAGFRAQLHAMRAVPVQGDGRLLTRVSVAASTPGADLSPGVINQTGRALDVAIDGEGWLAVQAQDGSEAYTRRGDLHVDGNGLLTSVGRPVIGEGGPIQLPLRAQVSIGADGTISTIGAGEDPDALVPVGRLKLVNPAAGALARGDDGLFRPDAVDQEQPAALPADENVRLVSAALEGSNVSAVDTMVSMIDVARRYEMQTKVISTADENDQRANSLLSLQG</sequence>
<organism evidence="10 11">
    <name type="scientific">Halomonas ventosae</name>
    <dbReference type="NCBI Taxonomy" id="229007"/>
    <lineage>
        <taxon>Bacteria</taxon>
        <taxon>Pseudomonadati</taxon>
        <taxon>Pseudomonadota</taxon>
        <taxon>Gammaproteobacteria</taxon>
        <taxon>Oceanospirillales</taxon>
        <taxon>Halomonadaceae</taxon>
        <taxon>Halomonas</taxon>
    </lineage>
</organism>
<evidence type="ECO:0000256" key="2">
    <source>
        <dbReference type="ARBA" id="ARBA00009677"/>
    </source>
</evidence>
<dbReference type="InterPro" id="IPR037925">
    <property type="entry name" value="FlgE/F/G-like"/>
</dbReference>
<accession>A0A4R6I5K3</accession>
<dbReference type="OrthoDB" id="9804559at2"/>
<evidence type="ECO:0000259" key="8">
    <source>
        <dbReference type="Pfam" id="PF06429"/>
    </source>
</evidence>
<dbReference type="InterPro" id="IPR001444">
    <property type="entry name" value="Flag_bb_rod_N"/>
</dbReference>
<dbReference type="PANTHER" id="PTHR30435">
    <property type="entry name" value="FLAGELLAR PROTEIN"/>
    <property type="match status" value="1"/>
</dbReference>
<evidence type="ECO:0000256" key="3">
    <source>
        <dbReference type="ARBA" id="ARBA00023143"/>
    </source>
</evidence>
<keyword evidence="11" id="KW-1185">Reference proteome</keyword>
<dbReference type="EMBL" id="SNWH01000001">
    <property type="protein sequence ID" value="TDO16774.1"/>
    <property type="molecule type" value="Genomic_DNA"/>
</dbReference>
<dbReference type="PANTHER" id="PTHR30435:SF18">
    <property type="entry name" value="FLAGELLAR BASAL-BODY ROD PROTEIN FLGF"/>
    <property type="match status" value="1"/>
</dbReference>
<dbReference type="Pfam" id="PF22692">
    <property type="entry name" value="LlgE_F_G_D1"/>
    <property type="match status" value="1"/>
</dbReference>
<dbReference type="Proteomes" id="UP000295150">
    <property type="component" value="Unassembled WGS sequence"/>
</dbReference>
<evidence type="ECO:0000259" key="9">
    <source>
        <dbReference type="Pfam" id="PF22692"/>
    </source>
</evidence>
<comment type="similarity">
    <text evidence="2 6">Belongs to the flagella basal body rod proteins family.</text>
</comment>
<comment type="caution">
    <text evidence="10">The sequence shown here is derived from an EMBL/GenBank/DDBJ whole genome shotgun (WGS) entry which is preliminary data.</text>
</comment>
<gene>
    <name evidence="10" type="ORF">DFO68_101305</name>
</gene>
<dbReference type="InterPro" id="IPR053967">
    <property type="entry name" value="LlgE_F_G-like_D1"/>
</dbReference>
<dbReference type="Pfam" id="PF06429">
    <property type="entry name" value="Flg_bbr_C"/>
    <property type="match status" value="1"/>
</dbReference>
<dbReference type="GO" id="GO:0030694">
    <property type="term" value="C:bacterial-type flagellum basal body, rod"/>
    <property type="evidence" value="ECO:0007669"/>
    <property type="project" value="UniProtKB-UniRule"/>
</dbReference>
<feature type="domain" description="Flagellar hook protein FlgE/F/G-like D1" evidence="9">
    <location>
        <begin position="82"/>
        <end position="145"/>
    </location>
</feature>
<evidence type="ECO:0000256" key="1">
    <source>
        <dbReference type="ARBA" id="ARBA00004117"/>
    </source>
</evidence>